<evidence type="ECO:0000259" key="1">
    <source>
        <dbReference type="Pfam" id="PF07727"/>
    </source>
</evidence>
<dbReference type="PANTHER" id="PTHR11439:SF467">
    <property type="entry name" value="INTEGRASE CATALYTIC DOMAIN-CONTAINING PROTEIN"/>
    <property type="match status" value="1"/>
</dbReference>
<dbReference type="EMBL" id="AVOT02020396">
    <property type="protein sequence ID" value="MBW0508550.1"/>
    <property type="molecule type" value="Genomic_DNA"/>
</dbReference>
<dbReference type="OrthoDB" id="4356562at2759"/>
<proteinExistence type="predicted"/>
<gene>
    <name evidence="2" type="ORF">O181_048265</name>
</gene>
<sequence>MEDPCLLIRNQTTSFSWVDNILVVGNDSSKIINELKSTFKIKDLGLESHVLGMQIVQDRENHVLINQTHYINELLKKYNMKYCKTTPTPIQINNKLEPFKDEEVDEFKKLNLDYKAAIGSLNYTSQCTHPDISYAVGHLSKFLQKPNITHWNTFKRILCYLKGTKDLGINY</sequence>
<organism evidence="2 3">
    <name type="scientific">Austropuccinia psidii MF-1</name>
    <dbReference type="NCBI Taxonomy" id="1389203"/>
    <lineage>
        <taxon>Eukaryota</taxon>
        <taxon>Fungi</taxon>
        <taxon>Dikarya</taxon>
        <taxon>Basidiomycota</taxon>
        <taxon>Pucciniomycotina</taxon>
        <taxon>Pucciniomycetes</taxon>
        <taxon>Pucciniales</taxon>
        <taxon>Sphaerophragmiaceae</taxon>
        <taxon>Austropuccinia</taxon>
    </lineage>
</organism>
<reference evidence="2" key="1">
    <citation type="submission" date="2021-03" db="EMBL/GenBank/DDBJ databases">
        <title>Draft genome sequence of rust myrtle Austropuccinia psidii MF-1, a brazilian biotype.</title>
        <authorList>
            <person name="Quecine M.C."/>
            <person name="Pachon D.M.R."/>
            <person name="Bonatelli M.L."/>
            <person name="Correr F.H."/>
            <person name="Franceschini L.M."/>
            <person name="Leite T.F."/>
            <person name="Margarido G.R.A."/>
            <person name="Almeida C.A."/>
            <person name="Ferrarezi J.A."/>
            <person name="Labate C.A."/>
        </authorList>
    </citation>
    <scope>NUCLEOTIDE SEQUENCE</scope>
    <source>
        <strain evidence="2">MF-1</strain>
    </source>
</reference>
<keyword evidence="3" id="KW-1185">Reference proteome</keyword>
<dbReference type="InterPro" id="IPR013103">
    <property type="entry name" value="RVT_2"/>
</dbReference>
<dbReference type="Proteomes" id="UP000765509">
    <property type="component" value="Unassembled WGS sequence"/>
</dbReference>
<dbReference type="Pfam" id="PF07727">
    <property type="entry name" value="RVT_2"/>
    <property type="match status" value="1"/>
</dbReference>
<evidence type="ECO:0000313" key="3">
    <source>
        <dbReference type="Proteomes" id="UP000765509"/>
    </source>
</evidence>
<evidence type="ECO:0000313" key="2">
    <source>
        <dbReference type="EMBL" id="MBW0508550.1"/>
    </source>
</evidence>
<dbReference type="PANTHER" id="PTHR11439">
    <property type="entry name" value="GAG-POL-RELATED RETROTRANSPOSON"/>
    <property type="match status" value="1"/>
</dbReference>
<comment type="caution">
    <text evidence="2">The sequence shown here is derived from an EMBL/GenBank/DDBJ whole genome shotgun (WGS) entry which is preliminary data.</text>
</comment>
<protein>
    <recommendedName>
        <fullName evidence="1">Reverse transcriptase Ty1/copia-type domain-containing protein</fullName>
    </recommendedName>
</protein>
<dbReference type="AlphaFoldDB" id="A0A9Q3DWX7"/>
<name>A0A9Q3DWX7_9BASI</name>
<feature type="domain" description="Reverse transcriptase Ty1/copia-type" evidence="1">
    <location>
        <begin position="17"/>
        <end position="90"/>
    </location>
</feature>
<accession>A0A9Q3DWX7</accession>